<feature type="region of interest" description="Disordered" evidence="1">
    <location>
        <begin position="151"/>
        <end position="177"/>
    </location>
</feature>
<evidence type="ECO:0000313" key="2">
    <source>
        <dbReference type="EMBL" id="KAG2639636.1"/>
    </source>
</evidence>
<dbReference type="Proteomes" id="UP000823388">
    <property type="component" value="Chromosome 2K"/>
</dbReference>
<feature type="compositionally biased region" description="Pro residues" evidence="1">
    <location>
        <begin position="49"/>
        <end position="64"/>
    </location>
</feature>
<dbReference type="AlphaFoldDB" id="A0A8T0W122"/>
<gene>
    <name evidence="2" type="ORF">PVAP13_2KG216232</name>
</gene>
<feature type="region of interest" description="Disordered" evidence="1">
    <location>
        <begin position="42"/>
        <end position="76"/>
    </location>
</feature>
<organism evidence="2 3">
    <name type="scientific">Panicum virgatum</name>
    <name type="common">Blackwell switchgrass</name>
    <dbReference type="NCBI Taxonomy" id="38727"/>
    <lineage>
        <taxon>Eukaryota</taxon>
        <taxon>Viridiplantae</taxon>
        <taxon>Streptophyta</taxon>
        <taxon>Embryophyta</taxon>
        <taxon>Tracheophyta</taxon>
        <taxon>Spermatophyta</taxon>
        <taxon>Magnoliopsida</taxon>
        <taxon>Liliopsida</taxon>
        <taxon>Poales</taxon>
        <taxon>Poaceae</taxon>
        <taxon>PACMAD clade</taxon>
        <taxon>Panicoideae</taxon>
        <taxon>Panicodae</taxon>
        <taxon>Paniceae</taxon>
        <taxon>Panicinae</taxon>
        <taxon>Panicum</taxon>
        <taxon>Panicum sect. Hiantes</taxon>
    </lineage>
</organism>
<evidence type="ECO:0000313" key="3">
    <source>
        <dbReference type="Proteomes" id="UP000823388"/>
    </source>
</evidence>
<protein>
    <submittedName>
        <fullName evidence="2">Uncharacterized protein</fullName>
    </submittedName>
</protein>
<proteinExistence type="predicted"/>
<dbReference type="EMBL" id="CM029039">
    <property type="protein sequence ID" value="KAG2639636.1"/>
    <property type="molecule type" value="Genomic_DNA"/>
</dbReference>
<evidence type="ECO:0000256" key="1">
    <source>
        <dbReference type="SAM" id="MobiDB-lite"/>
    </source>
</evidence>
<sequence length="177" mass="19925">MPSLDLLCRHWIRGITREAGFGPVRGSEMRGRGGRALPCRHRRRRTRPPEPPPLAVPLGRPDPAPARHHTSEMRGRGERALPCLHHRRRARRSGRLCSWCHRGGGSGSCLLDPAPTRHRAGELIGRGGRALSHCHRCRSLAPMPHFCSRAPPPLDEHMHRRPRRVGQGRAYPQKGEK</sequence>
<name>A0A8T0W122_PANVG</name>
<accession>A0A8T0W122</accession>
<reference evidence="2" key="1">
    <citation type="submission" date="2020-05" db="EMBL/GenBank/DDBJ databases">
        <title>WGS assembly of Panicum virgatum.</title>
        <authorList>
            <person name="Lovell J.T."/>
            <person name="Jenkins J."/>
            <person name="Shu S."/>
            <person name="Juenger T.E."/>
            <person name="Schmutz J."/>
        </authorList>
    </citation>
    <scope>NUCLEOTIDE SEQUENCE</scope>
    <source>
        <strain evidence="2">AP13</strain>
    </source>
</reference>
<keyword evidence="3" id="KW-1185">Reference proteome</keyword>
<comment type="caution">
    <text evidence="2">The sequence shown here is derived from an EMBL/GenBank/DDBJ whole genome shotgun (WGS) entry which is preliminary data.</text>
</comment>